<protein>
    <recommendedName>
        <fullName evidence="3">Asparagine synthase</fullName>
    </recommendedName>
</protein>
<gene>
    <name evidence="1" type="ORF">HAT86_06300</name>
</gene>
<sequence>MSEDGGLCPEGWVTRRLKGWHLYHCPELRVAEILATNGRRVGWFLGIGVAQDGSLFPSGARLPVAADDTTFWSVAESMIEGVAGRYAAILSDGREERIYHDPVCDLSCVFDPTSRIVASTLLLCLHRPLVRNRRMPHRGPLKGKHNYALQQTADRYVKRALPNHYLSLRTFAPVRHFPRADEVFEADEAQLDIICERIAERLKQVTTTLLTNFDCVLPVTGGNDSRNLLACAAGVLGQTQTVLFTHHINKMSGFDCMIGQQIASVLGQDVQVIDVTDPVHQDQFQPDAVRRLRWDVGYATGYQTLEPGNGVAMAVQLAPAGQCLLRWNVMELMRANQYPRGDAAGFNLKHGLSKLRVAPEIDSTAEAVWGPDYMMWVDTLPENAKFKIYDFAFVEQLLPNTMGGTLWGPVPQFYINPFSDRGMIAAALSMPAPIRRRNRINRRIVDLTCPALNDIPRTNAFKKDPDNHTSYELLFART</sequence>
<dbReference type="SUPFAM" id="SSF52402">
    <property type="entry name" value="Adenine nucleotide alpha hydrolases-like"/>
    <property type="match status" value="1"/>
</dbReference>
<evidence type="ECO:0008006" key="3">
    <source>
        <dbReference type="Google" id="ProtNLM"/>
    </source>
</evidence>
<evidence type="ECO:0000313" key="1">
    <source>
        <dbReference type="EMBL" id="NHQ74077.1"/>
    </source>
</evidence>
<name>A0A967B9Y0_9RHOB</name>
<evidence type="ECO:0000313" key="2">
    <source>
        <dbReference type="Proteomes" id="UP000639775"/>
    </source>
</evidence>
<proteinExistence type="predicted"/>
<comment type="caution">
    <text evidence="1">The sequence shown here is derived from an EMBL/GenBank/DDBJ whole genome shotgun (WGS) entry which is preliminary data.</text>
</comment>
<keyword evidence="2" id="KW-1185">Reference proteome</keyword>
<dbReference type="AlphaFoldDB" id="A0A967B9Y0"/>
<dbReference type="EMBL" id="JAAORB010000007">
    <property type="protein sequence ID" value="NHQ74077.1"/>
    <property type="molecule type" value="Genomic_DNA"/>
</dbReference>
<dbReference type="RefSeq" id="WP_167194557.1">
    <property type="nucleotide sequence ID" value="NZ_JAAORB010000007.1"/>
</dbReference>
<dbReference type="Proteomes" id="UP000639775">
    <property type="component" value="Unassembled WGS sequence"/>
</dbReference>
<reference evidence="1" key="1">
    <citation type="submission" date="2020-03" db="EMBL/GenBank/DDBJ databases">
        <title>Roseovarius gahaiensis sp. nov., isolated from Gahai Saline Lake, China.</title>
        <authorList>
            <person name="Sun X."/>
        </authorList>
    </citation>
    <scope>NUCLEOTIDE SEQUENCE</scope>
    <source>
        <strain evidence="1">GH877</strain>
    </source>
</reference>
<accession>A0A967B9Y0</accession>
<organism evidence="1 2">
    <name type="scientific">Roseovarius gahaiensis</name>
    <dbReference type="NCBI Taxonomy" id="2716691"/>
    <lineage>
        <taxon>Bacteria</taxon>
        <taxon>Pseudomonadati</taxon>
        <taxon>Pseudomonadota</taxon>
        <taxon>Alphaproteobacteria</taxon>
        <taxon>Rhodobacterales</taxon>
        <taxon>Roseobacteraceae</taxon>
        <taxon>Roseovarius</taxon>
    </lineage>
</organism>